<dbReference type="SUPFAM" id="SSF52540">
    <property type="entry name" value="P-loop containing nucleoside triphosphate hydrolases"/>
    <property type="match status" value="1"/>
</dbReference>
<organism evidence="1 2">
    <name type="scientific">Streptomyces lydicamycinicus</name>
    <dbReference type="NCBI Taxonomy" id="1546107"/>
    <lineage>
        <taxon>Bacteria</taxon>
        <taxon>Bacillati</taxon>
        <taxon>Actinomycetota</taxon>
        <taxon>Actinomycetes</taxon>
        <taxon>Kitasatosporales</taxon>
        <taxon>Streptomycetaceae</taxon>
        <taxon>Streptomyces</taxon>
    </lineage>
</organism>
<reference evidence="1 2" key="2">
    <citation type="journal article" date="2015" name="Stand. Genomic Sci.">
        <title>Draft genome sequence of marine-derived Streptomyces sp. TP-A0598, a producer of anti-MRSA antibiotic lydicamycins.</title>
        <authorList>
            <person name="Komaki H."/>
            <person name="Ichikawa N."/>
            <person name="Hosoyama A."/>
            <person name="Fujita N."/>
            <person name="Igarashi Y."/>
        </authorList>
    </citation>
    <scope>NUCLEOTIDE SEQUENCE [LARGE SCALE GENOMIC DNA]</scope>
    <source>
        <strain evidence="1 2">NBRC 110027</strain>
    </source>
</reference>
<keyword evidence="2" id="KW-1185">Reference proteome</keyword>
<gene>
    <name evidence="1" type="ORF">TPA0598_07_00890</name>
</gene>
<proteinExistence type="predicted"/>
<protein>
    <submittedName>
        <fullName evidence="1">Uncharacterized protein</fullName>
    </submittedName>
</protein>
<evidence type="ECO:0000313" key="2">
    <source>
        <dbReference type="Proteomes" id="UP000048965"/>
    </source>
</evidence>
<dbReference type="InterPro" id="IPR027417">
    <property type="entry name" value="P-loop_NTPase"/>
</dbReference>
<reference evidence="2" key="1">
    <citation type="submission" date="2014-09" db="EMBL/GenBank/DDBJ databases">
        <title>Whole genome shotgun sequence of Streptomyces sp. NBRC 110027.</title>
        <authorList>
            <person name="Komaki H."/>
            <person name="Ichikawa N."/>
            <person name="Katano-Makiyama Y."/>
            <person name="Hosoyama A."/>
            <person name="Hashimoto M."/>
            <person name="Uohara A."/>
            <person name="Kitahashi Y."/>
            <person name="Ohji S."/>
            <person name="Kimura A."/>
            <person name="Yamazoe A."/>
            <person name="Igarashi Y."/>
            <person name="Fujita N."/>
        </authorList>
    </citation>
    <scope>NUCLEOTIDE SEQUENCE [LARGE SCALE GENOMIC DNA]</scope>
    <source>
        <strain evidence="2">NBRC 110027</strain>
    </source>
</reference>
<name>A0A0P4RA29_9ACTN</name>
<accession>A0A0P4RA29</accession>
<evidence type="ECO:0000313" key="1">
    <source>
        <dbReference type="EMBL" id="GAO10365.1"/>
    </source>
</evidence>
<comment type="caution">
    <text evidence="1">The sequence shown here is derived from an EMBL/GenBank/DDBJ whole genome shotgun (WGS) entry which is preliminary data.</text>
</comment>
<sequence>MAGGSGGWLSVRRVEKMAVRQTAVLRHLQPSEAELLWRSMRPWVVLVGASGGGTAAAVMGAAWLPSWGAAMLAASGAALAGVFTADAQRAISERRLARRRVDGVGPALPGRAERCVVGELNDPMALGIHPAAPHGASSPSDRLPQFVRRDCFPALLDRLRLGGLVLIVGESTAGKSRLAYEAMRAALPDHEAFVVKPGHDLRAVAAGAAKVRRCVLWFDEFDQFLGVGGLTTDLVGAMLDGANRHVVLLASMRSKEYDRYGARQREVTDAATWRSGREVLLMAAEPLRLERLWTPAEVARARSAAADPRVARAARGTGNRFGVAELLAAGPELVNDWRHAWQPGTHSP</sequence>
<dbReference type="EMBL" id="BBNO01000007">
    <property type="protein sequence ID" value="GAO10365.1"/>
    <property type="molecule type" value="Genomic_DNA"/>
</dbReference>
<dbReference type="AlphaFoldDB" id="A0A0P4RA29"/>
<dbReference type="Proteomes" id="UP000048965">
    <property type="component" value="Unassembled WGS sequence"/>
</dbReference>